<dbReference type="AlphaFoldDB" id="A0A5R8Y4T3"/>
<gene>
    <name evidence="1" type="ORF">FDK22_02205</name>
</gene>
<dbReference type="PANTHER" id="PTHR41247:SF1">
    <property type="entry name" value="HTH-TYPE TRANSCRIPTIONAL REPRESSOR YCNK"/>
    <property type="match status" value="1"/>
</dbReference>
<dbReference type="EMBL" id="VANU01000001">
    <property type="protein sequence ID" value="TLP40851.1"/>
    <property type="molecule type" value="Genomic_DNA"/>
</dbReference>
<organism evidence="1 2">
    <name type="scientific">Arcobacter arenosus</name>
    <dbReference type="NCBI Taxonomy" id="2576037"/>
    <lineage>
        <taxon>Bacteria</taxon>
        <taxon>Pseudomonadati</taxon>
        <taxon>Campylobacterota</taxon>
        <taxon>Epsilonproteobacteria</taxon>
        <taxon>Campylobacterales</taxon>
        <taxon>Arcobacteraceae</taxon>
        <taxon>Arcobacter</taxon>
    </lineage>
</organism>
<accession>A0A5R8Y4T3</accession>
<dbReference type="OrthoDB" id="8560674at2"/>
<proteinExistence type="predicted"/>
<dbReference type="PROSITE" id="PS51257">
    <property type="entry name" value="PROKAR_LIPOPROTEIN"/>
    <property type="match status" value="1"/>
</dbReference>
<keyword evidence="2" id="KW-1185">Reference proteome</keyword>
<evidence type="ECO:0000313" key="1">
    <source>
        <dbReference type="EMBL" id="TLP40851.1"/>
    </source>
</evidence>
<protein>
    <recommendedName>
        <fullName evidence="3">NosL domain-containing protein</fullName>
    </recommendedName>
</protein>
<dbReference type="SUPFAM" id="SSF160387">
    <property type="entry name" value="NosL/MerB-like"/>
    <property type="match status" value="1"/>
</dbReference>
<dbReference type="Proteomes" id="UP000308901">
    <property type="component" value="Unassembled WGS sequence"/>
</dbReference>
<dbReference type="PANTHER" id="PTHR41247">
    <property type="entry name" value="HTH-TYPE TRANSCRIPTIONAL REPRESSOR YCNK"/>
    <property type="match status" value="1"/>
</dbReference>
<reference evidence="1 2" key="1">
    <citation type="submission" date="2019-05" db="EMBL/GenBank/DDBJ databases">
        <title>Arcobacter sp. nov., isolated from sea sediment.</title>
        <authorList>
            <person name="Kim W."/>
        </authorList>
    </citation>
    <scope>NUCLEOTIDE SEQUENCE [LARGE SCALE GENOMIC DNA]</scope>
    <source>
        <strain evidence="1 2">CAU 1517</strain>
    </source>
</reference>
<dbReference type="Pfam" id="PF05573">
    <property type="entry name" value="NosL"/>
    <property type="match status" value="1"/>
</dbReference>
<sequence length="152" mass="17683">MNNISRRNFILLSGLGIPFFFSACEKEISGEIQEIKWDRDMCDRCKMVISDRKHAAQVINMKNGRVYKFDDIGCVPLWFKEENITWKDNAKIWITDVDTGKWIDARKAFYDGMTVTPMAYGFAAHETKKAIKPDLEVFTFSDMEKRVLARGR</sequence>
<evidence type="ECO:0000313" key="2">
    <source>
        <dbReference type="Proteomes" id="UP000308901"/>
    </source>
</evidence>
<evidence type="ECO:0008006" key="3">
    <source>
        <dbReference type="Google" id="ProtNLM"/>
    </source>
</evidence>
<name>A0A5R8Y4T3_9BACT</name>
<comment type="caution">
    <text evidence="1">The sequence shown here is derived from an EMBL/GenBank/DDBJ whole genome shotgun (WGS) entry which is preliminary data.</text>
</comment>
<dbReference type="InterPro" id="IPR008719">
    <property type="entry name" value="N2O_reductase_NosL"/>
</dbReference>
<dbReference type="RefSeq" id="WP_138151253.1">
    <property type="nucleotide sequence ID" value="NZ_CBDDKQ010000002.1"/>
</dbReference>